<feature type="compositionally biased region" description="Pro residues" evidence="8">
    <location>
        <begin position="667"/>
        <end position="676"/>
    </location>
</feature>
<evidence type="ECO:0000256" key="7">
    <source>
        <dbReference type="ARBA" id="ARBA00024889"/>
    </source>
</evidence>
<evidence type="ECO:0000256" key="1">
    <source>
        <dbReference type="ARBA" id="ARBA00004186"/>
    </source>
</evidence>
<evidence type="ECO:0000256" key="5">
    <source>
        <dbReference type="ARBA" id="ARBA00022701"/>
    </source>
</evidence>
<reference evidence="10" key="2">
    <citation type="submission" date="2023-07" db="EMBL/GenBank/DDBJ databases">
        <authorList>
            <consortium name="Lawrence Berkeley National Laboratory"/>
            <person name="Haridas S."/>
            <person name="Hensen N."/>
            <person name="Bonometti L."/>
            <person name="Westerberg I."/>
            <person name="Brannstrom I.O."/>
            <person name="Guillou S."/>
            <person name="Cros-Aarteil S."/>
            <person name="Calhoun S."/>
            <person name="Kuo A."/>
            <person name="Mondo S."/>
            <person name="Pangilinan J."/>
            <person name="Riley R."/>
            <person name="LaButti K."/>
            <person name="Andreopoulos B."/>
            <person name="Lipzen A."/>
            <person name="Chen C."/>
            <person name="Yanf M."/>
            <person name="Daum C."/>
            <person name="Ng V."/>
            <person name="Clum A."/>
            <person name="Steindorff A."/>
            <person name="Ohm R."/>
            <person name="Martin F."/>
            <person name="Silar P."/>
            <person name="Natvig D."/>
            <person name="Lalanne C."/>
            <person name="Gautier V."/>
            <person name="Ament-velasquez S.L."/>
            <person name="Kruys A."/>
            <person name="Hutchinson M.I."/>
            <person name="Powell A.J."/>
            <person name="Barry K."/>
            <person name="Miller A.N."/>
            <person name="Grigoriev I.V."/>
            <person name="Debuchy R."/>
            <person name="Gladieux P."/>
            <person name="Thoren M.H."/>
            <person name="Johannesson H."/>
        </authorList>
    </citation>
    <scope>NUCLEOTIDE SEQUENCE</scope>
    <source>
        <strain evidence="10">FGSC 1904</strain>
    </source>
</reference>
<dbReference type="InterPro" id="IPR016024">
    <property type="entry name" value="ARM-type_fold"/>
</dbReference>
<dbReference type="Proteomes" id="UP001281003">
    <property type="component" value="Unassembled WGS sequence"/>
</dbReference>
<evidence type="ECO:0000256" key="8">
    <source>
        <dbReference type="SAM" id="MobiDB-lite"/>
    </source>
</evidence>
<feature type="region of interest" description="Disordered" evidence="8">
    <location>
        <begin position="520"/>
        <end position="555"/>
    </location>
</feature>
<name>A0AAE0PHN0_SORBR</name>
<evidence type="ECO:0000313" key="11">
    <source>
        <dbReference type="Proteomes" id="UP001281003"/>
    </source>
</evidence>
<keyword evidence="5" id="KW-0493">Microtubule</keyword>
<comment type="subcellular location">
    <subcellularLocation>
        <location evidence="1">Cytoplasm</location>
        <location evidence="1">Cytoskeleton</location>
        <location evidence="1">Spindle</location>
    </subcellularLocation>
</comment>
<dbReference type="GO" id="GO:0060172">
    <property type="term" value="P:astral microtubule depolymerization"/>
    <property type="evidence" value="ECO:0007669"/>
    <property type="project" value="TreeGrafter"/>
</dbReference>
<reference evidence="10" key="1">
    <citation type="journal article" date="2023" name="Mol. Phylogenet. Evol.">
        <title>Genome-scale phylogeny and comparative genomics of the fungal order Sordariales.</title>
        <authorList>
            <person name="Hensen N."/>
            <person name="Bonometti L."/>
            <person name="Westerberg I."/>
            <person name="Brannstrom I.O."/>
            <person name="Guillou S."/>
            <person name="Cros-Aarteil S."/>
            <person name="Calhoun S."/>
            <person name="Haridas S."/>
            <person name="Kuo A."/>
            <person name="Mondo S."/>
            <person name="Pangilinan J."/>
            <person name="Riley R."/>
            <person name="LaButti K."/>
            <person name="Andreopoulos B."/>
            <person name="Lipzen A."/>
            <person name="Chen C."/>
            <person name="Yan M."/>
            <person name="Daum C."/>
            <person name="Ng V."/>
            <person name="Clum A."/>
            <person name="Steindorff A."/>
            <person name="Ohm R.A."/>
            <person name="Martin F."/>
            <person name="Silar P."/>
            <person name="Natvig D.O."/>
            <person name="Lalanne C."/>
            <person name="Gautier V."/>
            <person name="Ament-Velasquez S.L."/>
            <person name="Kruys A."/>
            <person name="Hutchinson M.I."/>
            <person name="Powell A.J."/>
            <person name="Barry K."/>
            <person name="Miller A.N."/>
            <person name="Grigoriev I.V."/>
            <person name="Debuchy R."/>
            <person name="Gladieux P."/>
            <person name="Hiltunen Thoren M."/>
            <person name="Johannesson H."/>
        </authorList>
    </citation>
    <scope>NUCLEOTIDE SEQUENCE</scope>
    <source>
        <strain evidence="10">FGSC 1904</strain>
    </source>
</reference>
<feature type="compositionally biased region" description="Low complexity" evidence="8">
    <location>
        <begin position="647"/>
        <end position="656"/>
    </location>
</feature>
<feature type="compositionally biased region" description="Polar residues" evidence="8">
    <location>
        <begin position="703"/>
        <end position="712"/>
    </location>
</feature>
<dbReference type="SUPFAM" id="SSF48371">
    <property type="entry name" value="ARM repeat"/>
    <property type="match status" value="1"/>
</dbReference>
<comment type="caution">
    <text evidence="10">The sequence shown here is derived from an EMBL/GenBank/DDBJ whole genome shotgun (WGS) entry which is preliminary data.</text>
</comment>
<keyword evidence="11" id="KW-1185">Reference proteome</keyword>
<dbReference type="Pfam" id="PF12348">
    <property type="entry name" value="CLASP_N"/>
    <property type="match status" value="2"/>
</dbReference>
<keyword evidence="6" id="KW-0498">Mitosis</keyword>
<feature type="compositionally biased region" description="Polar residues" evidence="8">
    <location>
        <begin position="681"/>
        <end position="691"/>
    </location>
</feature>
<dbReference type="InterPro" id="IPR011989">
    <property type="entry name" value="ARM-like"/>
</dbReference>
<proteinExistence type="inferred from homology"/>
<dbReference type="InterPro" id="IPR024395">
    <property type="entry name" value="CLASP_N_dom"/>
</dbReference>
<protein>
    <submittedName>
        <fullName evidence="10">Clasp N terminal-domain-containing protein</fullName>
    </submittedName>
</protein>
<feature type="compositionally biased region" description="Low complexity" evidence="8">
    <location>
        <begin position="598"/>
        <end position="622"/>
    </location>
</feature>
<feature type="domain" description="TOG" evidence="9">
    <location>
        <begin position="296"/>
        <end position="527"/>
    </location>
</feature>
<keyword evidence="4" id="KW-0132">Cell division</keyword>
<evidence type="ECO:0000259" key="9">
    <source>
        <dbReference type="SMART" id="SM01349"/>
    </source>
</evidence>
<dbReference type="GO" id="GO:0005881">
    <property type="term" value="C:cytoplasmic microtubule"/>
    <property type="evidence" value="ECO:0007669"/>
    <property type="project" value="TreeGrafter"/>
</dbReference>
<feature type="domain" description="TOG" evidence="9">
    <location>
        <begin position="1"/>
        <end position="232"/>
    </location>
</feature>
<evidence type="ECO:0000256" key="3">
    <source>
        <dbReference type="ARBA" id="ARBA00011375"/>
    </source>
</evidence>
<gene>
    <name evidence="10" type="ORF">B0T20DRAFT_407937</name>
</gene>
<organism evidence="10 11">
    <name type="scientific">Sordaria brevicollis</name>
    <dbReference type="NCBI Taxonomy" id="83679"/>
    <lineage>
        <taxon>Eukaryota</taxon>
        <taxon>Fungi</taxon>
        <taxon>Dikarya</taxon>
        <taxon>Ascomycota</taxon>
        <taxon>Pezizomycotina</taxon>
        <taxon>Sordariomycetes</taxon>
        <taxon>Sordariomycetidae</taxon>
        <taxon>Sordariales</taxon>
        <taxon>Sordariaceae</taxon>
        <taxon>Sordaria</taxon>
    </lineage>
</organism>
<evidence type="ECO:0000256" key="4">
    <source>
        <dbReference type="ARBA" id="ARBA00022618"/>
    </source>
</evidence>
<feature type="region of interest" description="Disordered" evidence="8">
    <location>
        <begin position="732"/>
        <end position="754"/>
    </location>
</feature>
<accession>A0AAE0PHN0</accession>
<dbReference type="GO" id="GO:0005876">
    <property type="term" value="C:spindle microtubule"/>
    <property type="evidence" value="ECO:0007669"/>
    <property type="project" value="TreeGrafter"/>
</dbReference>
<evidence type="ECO:0000256" key="2">
    <source>
        <dbReference type="ARBA" id="ARBA00009549"/>
    </source>
</evidence>
<evidence type="ECO:0000313" key="10">
    <source>
        <dbReference type="EMBL" id="KAK3400128.1"/>
    </source>
</evidence>
<dbReference type="GO" id="GO:1990023">
    <property type="term" value="C:mitotic spindle midzone"/>
    <property type="evidence" value="ECO:0007669"/>
    <property type="project" value="TreeGrafter"/>
</dbReference>
<keyword evidence="6" id="KW-0131">Cell cycle</keyword>
<dbReference type="PANTHER" id="PTHR21567:SF9">
    <property type="entry name" value="CLIP-ASSOCIATING PROTEIN"/>
    <property type="match status" value="1"/>
</dbReference>
<comment type="subunit">
    <text evidence="3">Interacts with microtubules.</text>
</comment>
<dbReference type="GO" id="GO:0090307">
    <property type="term" value="P:mitotic spindle assembly"/>
    <property type="evidence" value="ECO:0007669"/>
    <property type="project" value="TreeGrafter"/>
</dbReference>
<dbReference type="AlphaFoldDB" id="A0AAE0PHN0"/>
<dbReference type="PANTHER" id="PTHR21567">
    <property type="entry name" value="CLASP"/>
    <property type="match status" value="1"/>
</dbReference>
<sequence>MAERITDEQVADLLAILRTDASVDAKANRITTVKASIKQHNVPTTCFAPLFEALHIASTAQHPILVNAGFTTLNHLLARLARQDPKFLSKEAPHTLSVIVEKLGDQKDKLRQIALQGLTTLYKVAPVDVERSVRNIAMVGKNPRAKEMSMHWLLQTHQEQGLQFRGYVPTLMELLEDADGSVRDVAKTTVIELFKTAPNAAKSDLKRQLKNFKVRPAIEQAIVKELNNPASSVSSQQNDMMDLDEPVVSTRAPAPAPIRTNLSASVPSLSSERPLTPGLDSRAEPVEAQYVNTQRELDDMFRDMHMYFDGRETEQNWLKREESMTKLRRLIAGNAVSDFHDSFLSALRQLLDGIIKAVTSLRTSLSKEGCALVQDIATAYGPGMDPMVEILMQTFVKLCAATKKIASAQANVTINVILGKVSYTNRLMQHIWMACQDKNVQPRLYATEWLKTMLTKMAHHKNHVEHTGGLELIEKCLKKGLGDANPGVREKMRATYWTFSGIWPARATVIMNDLDPTAQKLLQKDPNNPNAHSRTEAGGARPGMGLSKSVMGAPKPSVRDAIIAQKRAMASSKNQPPRPGSAMAHFSPVPTPGATRIASSTSQASTASATSASAVPAPTKSAFGTSSGGLSGAPMRPGRRRPEAPRPEVAARPATAGPYSVRDEVPPAEPTSPPPKPRVKTATSPKTTTLVISPKKAIPRPQQGHSAKNSESGIPVPVSAIQSPTKPVGLLSPRSPLAPESPRLPVITSPSRVMPDPAQIPLPESSPSKDEELSLVVPSTVLQTQKTPLPTVETQQPQISIAPIEAVEIVPDSPFRSVQVYEDPYTAGQFEPQSTAYTGPVLEPKPVNEGAANFQQSQPPSYDGENGMGEIPIPSSPERVRQNSRLLDSGISKVKTKSLDVHGFRKLQGIIRDPKGGGAGAIFTDDKFGALLTGLFEFLEASPADIPHIPAEKQQDVKAQILATIKLLLKKMRDNFRPHVSRGLESLLRARAAYDSRSHIVSGMELLADELITLGDPTEITLVLAKTLSEALINDQDATADGQDAQRSLSMGMHVLKEVVESSSSSSSAAATPFTPTEQELDTLAGLAAKCLESADSAVRMDAVQLCVALHAKVGDQRFWDAVKREGVRDDPKSLITYYIVRRQREVGANA</sequence>
<dbReference type="InterPro" id="IPR034085">
    <property type="entry name" value="TOG"/>
</dbReference>
<dbReference type="GO" id="GO:0008017">
    <property type="term" value="F:microtubule binding"/>
    <property type="evidence" value="ECO:0007669"/>
    <property type="project" value="TreeGrafter"/>
</dbReference>
<evidence type="ECO:0000256" key="6">
    <source>
        <dbReference type="ARBA" id="ARBA00022776"/>
    </source>
</evidence>
<dbReference type="EMBL" id="JAUTDP010000004">
    <property type="protein sequence ID" value="KAK3400128.1"/>
    <property type="molecule type" value="Genomic_DNA"/>
</dbReference>
<feature type="region of interest" description="Disordered" evidence="8">
    <location>
        <begin position="567"/>
        <end position="715"/>
    </location>
</feature>
<feature type="compositionally biased region" description="Polar residues" evidence="8">
    <location>
        <begin position="260"/>
        <end position="273"/>
    </location>
</feature>
<dbReference type="GO" id="GO:0051301">
    <property type="term" value="P:cell division"/>
    <property type="evidence" value="ECO:0007669"/>
    <property type="project" value="UniProtKB-KW"/>
</dbReference>
<dbReference type="Gene3D" id="1.25.10.10">
    <property type="entry name" value="Leucine-rich Repeat Variant"/>
    <property type="match status" value="3"/>
</dbReference>
<dbReference type="SMART" id="SM01349">
    <property type="entry name" value="TOG"/>
    <property type="match status" value="2"/>
</dbReference>
<comment type="function">
    <text evidence="7">Microtubule binding protein that promotes the stabilization of dynamic microtubules. Required for mitotic spindle formation.</text>
</comment>
<dbReference type="GO" id="GO:0005815">
    <property type="term" value="C:microtubule organizing center"/>
    <property type="evidence" value="ECO:0007669"/>
    <property type="project" value="TreeGrafter"/>
</dbReference>
<feature type="region of interest" description="Disordered" evidence="8">
    <location>
        <begin position="251"/>
        <end position="280"/>
    </location>
</feature>
<comment type="similarity">
    <text evidence="2">Belongs to the CLASP family.</text>
</comment>